<dbReference type="Pfam" id="PF03221">
    <property type="entry name" value="HTH_Tnp_Tc5"/>
    <property type="match status" value="1"/>
</dbReference>
<comment type="subcellular location">
    <subcellularLocation>
        <location evidence="1">Nucleus</location>
    </subcellularLocation>
</comment>
<dbReference type="SMART" id="SM00674">
    <property type="entry name" value="CENPB"/>
    <property type="match status" value="1"/>
</dbReference>
<evidence type="ECO:0000256" key="4">
    <source>
        <dbReference type="SAM" id="MobiDB-lite"/>
    </source>
</evidence>
<comment type="similarity">
    <text evidence="2">Belongs to the WD repeat mio family.</text>
</comment>
<dbReference type="InterPro" id="IPR006600">
    <property type="entry name" value="HTH_CenpB_DNA-bd_dom"/>
</dbReference>
<keyword evidence="3" id="KW-0238">DNA-binding</keyword>
<dbReference type="Proteomes" id="UP001303046">
    <property type="component" value="Unassembled WGS sequence"/>
</dbReference>
<name>A0ABR1EVP0_NECAM</name>
<dbReference type="PANTHER" id="PTHR16453">
    <property type="entry name" value="WD40 DOMAIN-CONTAINING PROTEIN MIO FAMILY MEMBER"/>
    <property type="match status" value="1"/>
</dbReference>
<comment type="caution">
    <text evidence="6">The sequence shown here is derived from an EMBL/GenBank/DDBJ whole genome shotgun (WGS) entry which is preliminary data.</text>
</comment>
<dbReference type="InterPro" id="IPR009057">
    <property type="entry name" value="Homeodomain-like_sf"/>
</dbReference>
<dbReference type="SUPFAM" id="SSF50978">
    <property type="entry name" value="WD40 repeat-like"/>
    <property type="match status" value="1"/>
</dbReference>
<dbReference type="CDD" id="cd16691">
    <property type="entry name" value="mRING-H2-C3H3C2_Mio"/>
    <property type="match status" value="1"/>
</dbReference>
<evidence type="ECO:0000259" key="5">
    <source>
        <dbReference type="PROSITE" id="PS51253"/>
    </source>
</evidence>
<dbReference type="PANTHER" id="PTHR16453:SF9">
    <property type="entry name" value="GATOR COMPLEX PROTEIN MIOS"/>
    <property type="match status" value="1"/>
</dbReference>
<evidence type="ECO:0000256" key="2">
    <source>
        <dbReference type="ARBA" id="ARBA00009713"/>
    </source>
</evidence>
<reference evidence="6 7" key="1">
    <citation type="submission" date="2023-08" db="EMBL/GenBank/DDBJ databases">
        <title>A Necator americanus chromosomal reference genome.</title>
        <authorList>
            <person name="Ilik V."/>
            <person name="Petrzelkova K.J."/>
            <person name="Pardy F."/>
            <person name="Fuh T."/>
            <person name="Niatou-Singa F.S."/>
            <person name="Gouil Q."/>
            <person name="Baker L."/>
            <person name="Ritchie M.E."/>
            <person name="Jex A.R."/>
            <person name="Gazzola D."/>
            <person name="Li H."/>
            <person name="Toshio Fujiwara R."/>
            <person name="Zhan B."/>
            <person name="Aroian R.V."/>
            <person name="Pafco B."/>
            <person name="Schwarz E.M."/>
        </authorList>
    </citation>
    <scope>NUCLEOTIDE SEQUENCE [LARGE SCALE GENOMIC DNA]</scope>
    <source>
        <strain evidence="6 7">Aroian</strain>
        <tissue evidence="6">Whole animal</tissue>
    </source>
</reference>
<dbReference type="SUPFAM" id="SSF46689">
    <property type="entry name" value="Homeodomain-like"/>
    <property type="match status" value="1"/>
</dbReference>
<dbReference type="Gene3D" id="1.10.10.60">
    <property type="entry name" value="Homeodomain-like"/>
    <property type="match status" value="1"/>
</dbReference>
<evidence type="ECO:0000313" key="6">
    <source>
        <dbReference type="EMBL" id="KAK6766001.1"/>
    </source>
</evidence>
<feature type="region of interest" description="Disordered" evidence="4">
    <location>
        <begin position="791"/>
        <end position="821"/>
    </location>
</feature>
<evidence type="ECO:0000256" key="1">
    <source>
        <dbReference type="ARBA" id="ARBA00004123"/>
    </source>
</evidence>
<feature type="region of interest" description="Disordered" evidence="4">
    <location>
        <begin position="196"/>
        <end position="219"/>
    </location>
</feature>
<dbReference type="Gene3D" id="2.130.10.10">
    <property type="entry name" value="YVTN repeat-like/Quinoprotein amine dehydrogenase"/>
    <property type="match status" value="1"/>
</dbReference>
<feature type="domain" description="HTH CENPB-type" evidence="5">
    <location>
        <begin position="56"/>
        <end position="127"/>
    </location>
</feature>
<dbReference type="InterPro" id="IPR015943">
    <property type="entry name" value="WD40/YVTN_repeat-like_dom_sf"/>
</dbReference>
<accession>A0ABR1EVP0</accession>
<dbReference type="InterPro" id="IPR031488">
    <property type="entry name" value="Zn_ribbon_mio"/>
</dbReference>
<feature type="compositionally biased region" description="Acidic residues" evidence="4">
    <location>
        <begin position="203"/>
        <end position="215"/>
    </location>
</feature>
<dbReference type="PROSITE" id="PS51253">
    <property type="entry name" value="HTH_CENPB"/>
    <property type="match status" value="1"/>
</dbReference>
<evidence type="ECO:0000256" key="3">
    <source>
        <dbReference type="ARBA" id="ARBA00023125"/>
    </source>
</evidence>
<dbReference type="InterPro" id="IPR036322">
    <property type="entry name" value="WD40_repeat_dom_sf"/>
</dbReference>
<keyword evidence="7" id="KW-1185">Reference proteome</keyword>
<protein>
    <recommendedName>
        <fullName evidence="5">HTH CENPB-type domain-containing protein</fullName>
    </recommendedName>
</protein>
<dbReference type="EMBL" id="JAVFWL010000006">
    <property type="protein sequence ID" value="KAK6766001.1"/>
    <property type="molecule type" value="Genomic_DNA"/>
</dbReference>
<sequence>MKRRKSYTAAFKLDAVNYRDLHGTLAAASHFEVTEAMIRKWVVDRQNLQEMPAMKRARRYKKPSVEEVEDAIYNWVVKKREENRAVTVKEIRTKAKELAEEHGHQNFKASAHWCILFMAQKKLSVRRRTSVGQPLPSDHLQKCSDFRKFVAAEALNVSPFNLGNIDEDFVKKSDHKYIVEMVKMDRTFRRFRVRKRTMRSSEGDDSDEEGSEEEEVKMGVSERSINYRVPSGNAYTVARHSDPGGCTFSGCKISSMDRCHSSGYVSAASKSPRLFCPPQLLFPVQPQVRYVSERIIEVFTANTTGRVELHQILHPNMPRHSIYQVESIDLTDEQTRHRVTARDFVDRAPFSVHGTFDGRIGITKSSCTLEKKKLVAVEIWKGEDPVVNAKINQLDNGFLAATDFQCVPATTSLFVLDLVSQNKFSLKPRIVFNGTTSSNMLDVCWLWDHPSRLLLSTTDSVRLFDIRCPNQTDQALFLDHGITHMASNKFRTHVFAGFNEEEVHIYDSRRLFGPIQRINIPIDGRNGLSSIKWNPYLPFELLLHFRGSERILRCNVQELSFDPFRRVKIDSFTTDQLFSIEQIWDGTVSPDLIDARMKTYNGTEELYQILSYGEMYDKCKEDSDTPMPLCWTTPAPGRNESDEEDGTVKLVEHPVFVGSNSSLGIRDSNESHLSPFFVPTVLRRVQSDSHLACKVPRSDMERGSSASTRVSTPLVQSNSIVELLQPDRFQTTPSSRVPNHMIGDQTSAKVTGPLCRSQDSSIDKAQAQFFAASNLTNSSLLLASVEVRSGGKTSLEDNGVGSDRGTRPEEDPSVPQSSAPKSFSCIEEEFEKITSKHVNSLATVFHHLGLDMTKTEKLRDLQERIEVVMNDYGNDIPYVIRTSLFDSRYSVTASKVDSGYRIKLHHKIYSFDFAPAGYSGLLCLVEQPNGRSRFVFAPFVAPDEGFAVKPEFINVLEETRMWESFDSIPKHLYETMKSRLVNGMDNIDDRKPLLSIFRGLAGQIPKRWTQWLLSAARQQQICYDMRGVGDMDDATTDPDDFSGNEKNSIGPEEYTNNPTLDVKGLPGILQLCTLESESDVTWQDCDSEHFSFIKIARSRVRRMILAPYCLPVSEDRMVSDEKFAANKDIPRQIPVIYLCLINGDSERFIEYTLLIRRKLGKPVFTENPCSFLNAFCFFGTVVFRYLNQICDAENKSSAKYDARRLRLEDKIHAFVKEHCKSPTLNPLFIPMLLFLLGVLTSTHPMEYTRIVLENQRIPLSLRIAWCVNLLPTIKMKEALHFLFEQSTGMDRLQFVGLGRHPDSLHVLSEYLYSTQDCQVVSHLLVAGRCFEGDDPSYDEKKSVENMNLTVDGDSTKEICSISYPSLYTMFPTSYFLVTDDLPDLLHLTRAEFCRYSYILQQMERYCLRRKLLNLVPQFLWPDFKTSVDIACTFCGSSYETALRNAESAVTEQIVQVRSRSTASRTTGSRSSASISGTSIGGPTISLSMSSAGPSDSETSTISAATELLPYDYNGVDGGTEAEIKRAPDSACPQCRKSYPRCSLCGLSYGTPVNDYDHPAGTFSMMFSTCLMCSHGGHAKHMISWFEKESGCPVLGCDCRCLHLENGVGGRTKQSIITPF</sequence>
<feature type="compositionally biased region" description="Acidic residues" evidence="4">
    <location>
        <begin position="1033"/>
        <end position="1042"/>
    </location>
</feature>
<feature type="region of interest" description="Disordered" evidence="4">
    <location>
        <begin position="1033"/>
        <end position="1056"/>
    </location>
</feature>
<dbReference type="Pfam" id="PF17034">
    <property type="entry name" value="zinc_ribbon_16"/>
    <property type="match status" value="1"/>
</dbReference>
<organism evidence="6 7">
    <name type="scientific">Necator americanus</name>
    <name type="common">Human hookworm</name>
    <dbReference type="NCBI Taxonomy" id="51031"/>
    <lineage>
        <taxon>Eukaryota</taxon>
        <taxon>Metazoa</taxon>
        <taxon>Ecdysozoa</taxon>
        <taxon>Nematoda</taxon>
        <taxon>Chromadorea</taxon>
        <taxon>Rhabditida</taxon>
        <taxon>Rhabditina</taxon>
        <taxon>Rhabditomorpha</taxon>
        <taxon>Strongyloidea</taxon>
        <taxon>Ancylostomatidae</taxon>
        <taxon>Bunostominae</taxon>
        <taxon>Necator</taxon>
    </lineage>
</organism>
<evidence type="ECO:0000313" key="7">
    <source>
        <dbReference type="Proteomes" id="UP001303046"/>
    </source>
</evidence>
<proteinExistence type="inferred from homology"/>
<dbReference type="InterPro" id="IPR037593">
    <property type="entry name" value="MIOS/Sea4"/>
</dbReference>
<feature type="region of interest" description="Disordered" evidence="4">
    <location>
        <begin position="1459"/>
        <end position="1479"/>
    </location>
</feature>
<gene>
    <name evidence="6" type="primary">Necator_chrX.g25901</name>
    <name evidence="6" type="ORF">RB195_025735</name>
</gene>